<keyword evidence="6" id="KW-1185">Reference proteome</keyword>
<comment type="subcellular location">
    <subcellularLocation>
        <location evidence="1">Secreted</location>
    </subcellularLocation>
</comment>
<reference evidence="5 6" key="1">
    <citation type="journal article" date="2021" name="Hortic Res">
        <title>Chromosome-scale assembly of the Dendrobium chrysotoxum genome enhances the understanding of orchid evolution.</title>
        <authorList>
            <person name="Zhang Y."/>
            <person name="Zhang G.Q."/>
            <person name="Zhang D."/>
            <person name="Liu X.D."/>
            <person name="Xu X.Y."/>
            <person name="Sun W.H."/>
            <person name="Yu X."/>
            <person name="Zhu X."/>
            <person name="Wang Z.W."/>
            <person name="Zhao X."/>
            <person name="Zhong W.Y."/>
            <person name="Chen H."/>
            <person name="Yin W.L."/>
            <person name="Huang T."/>
            <person name="Niu S.C."/>
            <person name="Liu Z.J."/>
        </authorList>
    </citation>
    <scope>NUCLEOTIDE SEQUENCE [LARGE SCALE GENOMIC DNA]</scope>
    <source>
        <strain evidence="5">Lindl</strain>
    </source>
</reference>
<name>A0AAV7HCB4_DENCH</name>
<dbReference type="PANTHER" id="PTHR32093">
    <property type="entry name" value="LEUCINE-RICH REPEAT EXTENSIN-LIKE PROTEIN 3-RELATED"/>
    <property type="match status" value="1"/>
</dbReference>
<dbReference type="AlphaFoldDB" id="A0AAV7HCB4"/>
<accession>A0AAV7HCB4</accession>
<evidence type="ECO:0000256" key="2">
    <source>
        <dbReference type="ARBA" id="ARBA00022525"/>
    </source>
</evidence>
<keyword evidence="2" id="KW-0964">Secreted</keyword>
<dbReference type="Gene3D" id="3.80.10.10">
    <property type="entry name" value="Ribonuclease Inhibitor"/>
    <property type="match status" value="1"/>
</dbReference>
<dbReference type="Proteomes" id="UP000775213">
    <property type="component" value="Unassembled WGS sequence"/>
</dbReference>
<evidence type="ECO:0000256" key="3">
    <source>
        <dbReference type="ARBA" id="ARBA00022729"/>
    </source>
</evidence>
<organism evidence="5 6">
    <name type="scientific">Dendrobium chrysotoxum</name>
    <name type="common">Orchid</name>
    <dbReference type="NCBI Taxonomy" id="161865"/>
    <lineage>
        <taxon>Eukaryota</taxon>
        <taxon>Viridiplantae</taxon>
        <taxon>Streptophyta</taxon>
        <taxon>Embryophyta</taxon>
        <taxon>Tracheophyta</taxon>
        <taxon>Spermatophyta</taxon>
        <taxon>Magnoliopsida</taxon>
        <taxon>Liliopsida</taxon>
        <taxon>Asparagales</taxon>
        <taxon>Orchidaceae</taxon>
        <taxon>Epidendroideae</taxon>
        <taxon>Malaxideae</taxon>
        <taxon>Dendrobiinae</taxon>
        <taxon>Dendrobium</taxon>
    </lineage>
</organism>
<evidence type="ECO:0000256" key="4">
    <source>
        <dbReference type="ARBA" id="ARBA00022737"/>
    </source>
</evidence>
<dbReference type="Pfam" id="PF13855">
    <property type="entry name" value="LRR_8"/>
    <property type="match status" value="1"/>
</dbReference>
<evidence type="ECO:0000313" key="5">
    <source>
        <dbReference type="EMBL" id="KAH0465760.1"/>
    </source>
</evidence>
<dbReference type="InterPro" id="IPR032675">
    <property type="entry name" value="LRR_dom_sf"/>
</dbReference>
<dbReference type="EMBL" id="JAGFBR010000006">
    <property type="protein sequence ID" value="KAH0465760.1"/>
    <property type="molecule type" value="Genomic_DNA"/>
</dbReference>
<proteinExistence type="predicted"/>
<protein>
    <submittedName>
        <fullName evidence="5">Uncharacterized protein</fullName>
    </submittedName>
</protein>
<dbReference type="InterPro" id="IPR001611">
    <property type="entry name" value="Leu-rich_rpt"/>
</dbReference>
<dbReference type="SUPFAM" id="SSF52058">
    <property type="entry name" value="L domain-like"/>
    <property type="match status" value="1"/>
</dbReference>
<evidence type="ECO:0000256" key="1">
    <source>
        <dbReference type="ARBA" id="ARBA00004613"/>
    </source>
</evidence>
<evidence type="ECO:0000313" key="6">
    <source>
        <dbReference type="Proteomes" id="UP000775213"/>
    </source>
</evidence>
<gene>
    <name evidence="5" type="ORF">IEQ34_005863</name>
</gene>
<keyword evidence="3" id="KW-0732">Signal</keyword>
<dbReference type="PANTHER" id="PTHR32093:SF120">
    <property type="entry name" value="LEUCINE-RICH REPEAT EXTENSIN-LIKE PROTEIN 3-RELATED"/>
    <property type="match status" value="1"/>
</dbReference>
<dbReference type="GO" id="GO:0005576">
    <property type="term" value="C:extracellular region"/>
    <property type="evidence" value="ECO:0007669"/>
    <property type="project" value="UniProtKB-SubCell"/>
</dbReference>
<dbReference type="InterPro" id="IPR051582">
    <property type="entry name" value="LRR_extensin-like_regulator"/>
</dbReference>
<sequence>MFLPASIGNMSKTLNEIILMNNGLRSCFPKEIGLLKKLTVLDVNFNQLIGPLPNEIGGMRSLEQLDVAHNLLSGFSLNPATRQPLTALIGDGGNSYWRLEGKQGR</sequence>
<comment type="caution">
    <text evidence="5">The sequence shown here is derived from an EMBL/GenBank/DDBJ whole genome shotgun (WGS) entry which is preliminary data.</text>
</comment>
<keyword evidence="4" id="KW-0677">Repeat</keyword>